<sequence>MAQFKTVKDPELDAHRKRGRPRNQDGRKTKTNPSRCSTQRVADLWVAIVDQEHGAKHKEIPNDSGTDSIAIITLGALTQIIVQTLKSGNFAEIFGLSGFFQAERSTQLVRAAPKPEPHTQLQSSITFDSELRSTHRFWRREALSVLFDSIPLGSMHVRMIFEAHELRITCGLRSCECRIGVLGYSMTQRESRMSIELGVQTFQVQVQAWKVGEAFLWILQGLVSPKIESSAVLYGELGTLI</sequence>
<name>A0ABU6VEZ3_9FABA</name>
<evidence type="ECO:0000256" key="1">
    <source>
        <dbReference type="SAM" id="MobiDB-lite"/>
    </source>
</evidence>
<evidence type="ECO:0000313" key="3">
    <source>
        <dbReference type="Proteomes" id="UP001341840"/>
    </source>
</evidence>
<comment type="caution">
    <text evidence="2">The sequence shown here is derived from an EMBL/GenBank/DDBJ whole genome shotgun (WGS) entry which is preliminary data.</text>
</comment>
<feature type="compositionally biased region" description="Basic and acidic residues" evidence="1">
    <location>
        <begin position="1"/>
        <end position="14"/>
    </location>
</feature>
<protein>
    <submittedName>
        <fullName evidence="2">Uncharacterized protein</fullName>
    </submittedName>
</protein>
<reference evidence="2 3" key="1">
    <citation type="journal article" date="2023" name="Plants (Basel)">
        <title>Bridging the Gap: Combining Genomics and Transcriptomics Approaches to Understand Stylosanthes scabra, an Orphan Legume from the Brazilian Caatinga.</title>
        <authorList>
            <person name="Ferreira-Neto J.R.C."/>
            <person name="da Silva M.D."/>
            <person name="Binneck E."/>
            <person name="de Melo N.F."/>
            <person name="da Silva R.H."/>
            <person name="de Melo A.L.T.M."/>
            <person name="Pandolfi V."/>
            <person name="Bustamante F.O."/>
            <person name="Brasileiro-Vidal A.C."/>
            <person name="Benko-Iseppon A.M."/>
        </authorList>
    </citation>
    <scope>NUCLEOTIDE SEQUENCE [LARGE SCALE GENOMIC DNA]</scope>
    <source>
        <tissue evidence="2">Leaves</tissue>
    </source>
</reference>
<feature type="region of interest" description="Disordered" evidence="1">
    <location>
        <begin position="1"/>
        <end position="36"/>
    </location>
</feature>
<proteinExistence type="predicted"/>
<keyword evidence="3" id="KW-1185">Reference proteome</keyword>
<dbReference type="Proteomes" id="UP001341840">
    <property type="component" value="Unassembled WGS sequence"/>
</dbReference>
<accession>A0ABU6VEZ3</accession>
<dbReference type="EMBL" id="JASCZI010151201">
    <property type="protein sequence ID" value="MED6170861.1"/>
    <property type="molecule type" value="Genomic_DNA"/>
</dbReference>
<organism evidence="2 3">
    <name type="scientific">Stylosanthes scabra</name>
    <dbReference type="NCBI Taxonomy" id="79078"/>
    <lineage>
        <taxon>Eukaryota</taxon>
        <taxon>Viridiplantae</taxon>
        <taxon>Streptophyta</taxon>
        <taxon>Embryophyta</taxon>
        <taxon>Tracheophyta</taxon>
        <taxon>Spermatophyta</taxon>
        <taxon>Magnoliopsida</taxon>
        <taxon>eudicotyledons</taxon>
        <taxon>Gunneridae</taxon>
        <taxon>Pentapetalae</taxon>
        <taxon>rosids</taxon>
        <taxon>fabids</taxon>
        <taxon>Fabales</taxon>
        <taxon>Fabaceae</taxon>
        <taxon>Papilionoideae</taxon>
        <taxon>50 kb inversion clade</taxon>
        <taxon>dalbergioids sensu lato</taxon>
        <taxon>Dalbergieae</taxon>
        <taxon>Pterocarpus clade</taxon>
        <taxon>Stylosanthes</taxon>
    </lineage>
</organism>
<evidence type="ECO:0000313" key="2">
    <source>
        <dbReference type="EMBL" id="MED6170861.1"/>
    </source>
</evidence>
<gene>
    <name evidence="2" type="ORF">PIB30_035144</name>
</gene>